<organism evidence="2">
    <name type="scientific">Anthurium amnicola</name>
    <dbReference type="NCBI Taxonomy" id="1678845"/>
    <lineage>
        <taxon>Eukaryota</taxon>
        <taxon>Viridiplantae</taxon>
        <taxon>Streptophyta</taxon>
        <taxon>Embryophyta</taxon>
        <taxon>Tracheophyta</taxon>
        <taxon>Spermatophyta</taxon>
        <taxon>Magnoliopsida</taxon>
        <taxon>Liliopsida</taxon>
        <taxon>Araceae</taxon>
        <taxon>Pothoideae</taxon>
        <taxon>Potheae</taxon>
        <taxon>Anthurium</taxon>
    </lineage>
</organism>
<proteinExistence type="predicted"/>
<sequence>MEGLIPLVIHAIKGNRKRSKYSCLSDDSTPAFASAVDSVPPLRANKGVPSPSPHRTTTPELQGSHPPPQPDHHSRRLAQSRTVKHHDAPLPGAAIMRRTVSSGIW</sequence>
<accession>A0A1D1YCS3</accession>
<feature type="region of interest" description="Disordered" evidence="1">
    <location>
        <begin position="18"/>
        <end position="105"/>
    </location>
</feature>
<protein>
    <submittedName>
        <fullName evidence="2">Protein-methionine sulfoxide oxidase mical1</fullName>
    </submittedName>
</protein>
<name>A0A1D1YCS3_9ARAE</name>
<feature type="compositionally biased region" description="Basic residues" evidence="1">
    <location>
        <begin position="73"/>
        <end position="84"/>
    </location>
</feature>
<dbReference type="AlphaFoldDB" id="A0A1D1YCS3"/>
<gene>
    <name evidence="2" type="primary">mical1_1</name>
    <name evidence="2" type="ORF">g.16393</name>
</gene>
<evidence type="ECO:0000256" key="1">
    <source>
        <dbReference type="SAM" id="MobiDB-lite"/>
    </source>
</evidence>
<dbReference type="EMBL" id="GDJX01015505">
    <property type="protein sequence ID" value="JAT52431.1"/>
    <property type="molecule type" value="Transcribed_RNA"/>
</dbReference>
<reference evidence="2" key="1">
    <citation type="submission" date="2015-07" db="EMBL/GenBank/DDBJ databases">
        <title>Transcriptome Assembly of Anthurium amnicola.</title>
        <authorList>
            <person name="Suzuki J."/>
        </authorList>
    </citation>
    <scope>NUCLEOTIDE SEQUENCE</scope>
</reference>
<evidence type="ECO:0000313" key="2">
    <source>
        <dbReference type="EMBL" id="JAT52431.1"/>
    </source>
</evidence>